<evidence type="ECO:0000256" key="3">
    <source>
        <dbReference type="ARBA" id="ARBA00023125"/>
    </source>
</evidence>
<evidence type="ECO:0000256" key="6">
    <source>
        <dbReference type="SAM" id="MobiDB-lite"/>
    </source>
</evidence>
<name>W7F687_PLAF8</name>
<feature type="non-terminal residue" evidence="8">
    <location>
        <position position="373"/>
    </location>
</feature>
<dbReference type="GO" id="GO:0003677">
    <property type="term" value="F:DNA binding"/>
    <property type="evidence" value="ECO:0007669"/>
    <property type="project" value="UniProtKB-KW"/>
</dbReference>
<dbReference type="GO" id="GO:0005634">
    <property type="term" value="C:nucleus"/>
    <property type="evidence" value="ECO:0007669"/>
    <property type="project" value="UniProtKB-SubCell"/>
</dbReference>
<evidence type="ECO:0000256" key="4">
    <source>
        <dbReference type="ARBA" id="ARBA00023163"/>
    </source>
</evidence>
<dbReference type="EMBL" id="KE123648">
    <property type="protein sequence ID" value="EUR62020.1"/>
    <property type="molecule type" value="Genomic_DNA"/>
</dbReference>
<protein>
    <recommendedName>
        <fullName evidence="7">AP2/ERF domain-containing protein</fullName>
    </recommendedName>
</protein>
<keyword evidence="2" id="KW-0805">Transcription regulation</keyword>
<keyword evidence="3" id="KW-0238">DNA-binding</keyword>
<feature type="compositionally biased region" description="Basic residues" evidence="6">
    <location>
        <begin position="121"/>
        <end position="134"/>
    </location>
</feature>
<evidence type="ECO:0000256" key="1">
    <source>
        <dbReference type="ARBA" id="ARBA00004123"/>
    </source>
</evidence>
<feature type="compositionally biased region" description="Low complexity" evidence="6">
    <location>
        <begin position="346"/>
        <end position="373"/>
    </location>
</feature>
<evidence type="ECO:0000259" key="7">
    <source>
        <dbReference type="Pfam" id="PF00847"/>
    </source>
</evidence>
<feature type="domain" description="AP2/ERF" evidence="7">
    <location>
        <begin position="64"/>
        <end position="118"/>
    </location>
</feature>
<evidence type="ECO:0000256" key="2">
    <source>
        <dbReference type="ARBA" id="ARBA00023015"/>
    </source>
</evidence>
<organism evidence="8 9">
    <name type="scientific">Plasmodium falciparum (isolate 7G8)</name>
    <dbReference type="NCBI Taxonomy" id="57266"/>
    <lineage>
        <taxon>Eukaryota</taxon>
        <taxon>Sar</taxon>
        <taxon>Alveolata</taxon>
        <taxon>Apicomplexa</taxon>
        <taxon>Aconoidasida</taxon>
        <taxon>Haemosporida</taxon>
        <taxon>Plasmodiidae</taxon>
        <taxon>Plasmodium</taxon>
        <taxon>Plasmodium (Laverania)</taxon>
    </lineage>
</organism>
<reference evidence="9" key="1">
    <citation type="submission" date="2007-11" db="EMBL/GenBank/DDBJ databases">
        <authorList>
            <consortium name="The Broad Institute Genome Sequencing Platform"/>
            <person name="Volkman S.K."/>
            <person name="Daily J.P."/>
            <person name="Sarr O."/>
            <person name="Ndiaye D."/>
            <person name="Ndir O."/>
            <person name="Mboup S."/>
            <person name="Lukens A."/>
            <person name="Stange-Thomann N."/>
            <person name="Mauceli E."/>
            <person name="Gnerre S."/>
            <person name="Jaffe D."/>
            <person name="Zainoun J."/>
            <person name="Wiegand R.C."/>
            <person name="Birren B."/>
            <person name="Galagan J."/>
            <person name="Lander E."/>
            <person name="Wirth D.F."/>
        </authorList>
    </citation>
    <scope>NUCLEOTIDE SEQUENCE [LARGE SCALE GENOMIC DNA]</scope>
    <source>
        <strain evidence="9">7G8</strain>
    </source>
</reference>
<sequence>MEDNNMNNEQKFNPNMLGMENNVSQEPAAETVVVEPKKKVGRPRGASSNNKVIKKEEKVSTSSSGYPGVSWNKRMCAWLAFFYDGASRRSRTFHPKHFNMDKEKARLAAVEFMKTVENNGRKKSGKGKGGRSKSKQLNDEHFNALHNSDLGNSMNGMNAHNNLHMQLMSMNPAFYMQSLNRNFNMSANERNNMFNSLNNHSGLSGPLKNMQDHNELYMQNQVFNNMHLLNNSNSSLNNNRNNNSNNNNNSSNSHNNSSNNLHYLNELIFNSNLFHGNNMGYHEGNVNTGVSDLLNLDDNVGLHNKDVENLMNVLFRQNYNMNMNISNIDKHYLQGSNILMNGPQGNNNNMNNSNSNNNNNSGSNNNSNNNNNK</sequence>
<evidence type="ECO:0000313" key="9">
    <source>
        <dbReference type="Proteomes" id="UP000030688"/>
    </source>
</evidence>
<evidence type="ECO:0000313" key="8">
    <source>
        <dbReference type="EMBL" id="EUR62020.1"/>
    </source>
</evidence>
<feature type="compositionally biased region" description="Polar residues" evidence="6">
    <location>
        <begin position="1"/>
        <end position="13"/>
    </location>
</feature>
<keyword evidence="4" id="KW-0804">Transcription</keyword>
<dbReference type="Pfam" id="PF00847">
    <property type="entry name" value="AP2"/>
    <property type="match status" value="1"/>
</dbReference>
<accession>W7F687</accession>
<dbReference type="Proteomes" id="UP000030688">
    <property type="component" value="Unassembled WGS sequence"/>
</dbReference>
<keyword evidence="5" id="KW-0539">Nucleus</keyword>
<proteinExistence type="predicted"/>
<dbReference type="AlphaFoldDB" id="W7F687"/>
<feature type="region of interest" description="Disordered" evidence="6">
    <location>
        <begin position="1"/>
        <end position="20"/>
    </location>
</feature>
<feature type="region of interest" description="Disordered" evidence="6">
    <location>
        <begin position="339"/>
        <end position="373"/>
    </location>
</feature>
<feature type="region of interest" description="Disordered" evidence="6">
    <location>
        <begin position="115"/>
        <end position="138"/>
    </location>
</feature>
<dbReference type="OrthoDB" id="333966at2759"/>
<feature type="region of interest" description="Disordered" evidence="6">
    <location>
        <begin position="229"/>
        <end position="259"/>
    </location>
</feature>
<evidence type="ECO:0000256" key="5">
    <source>
        <dbReference type="ARBA" id="ARBA00023242"/>
    </source>
</evidence>
<reference evidence="8 9" key="2">
    <citation type="submission" date="2013-02" db="EMBL/GenBank/DDBJ databases">
        <title>The Genome Sequence of Plasmodium falciparum 7G8.</title>
        <authorList>
            <consortium name="The Broad Institute Genome Sequencing Platform"/>
            <consortium name="The Broad Institute Genome Sequencing Center for Infectious Disease"/>
            <person name="Neafsey D."/>
            <person name="Cheeseman I."/>
            <person name="Volkman S."/>
            <person name="Adams J."/>
            <person name="Walker B."/>
            <person name="Young S.K."/>
            <person name="Zeng Q."/>
            <person name="Gargeya S."/>
            <person name="Fitzgerald M."/>
            <person name="Haas B."/>
            <person name="Abouelleil A."/>
            <person name="Alvarado L."/>
            <person name="Arachchi H.M."/>
            <person name="Berlin A.M."/>
            <person name="Chapman S.B."/>
            <person name="Dewar J."/>
            <person name="Goldberg J."/>
            <person name="Griggs A."/>
            <person name="Gujja S."/>
            <person name="Hansen M."/>
            <person name="Howarth C."/>
            <person name="Imamovic A."/>
            <person name="Larimer J."/>
            <person name="McCowan C."/>
            <person name="Murphy C."/>
            <person name="Neiman D."/>
            <person name="Pearson M."/>
            <person name="Priest M."/>
            <person name="Roberts A."/>
            <person name="Saif S."/>
            <person name="Shea T."/>
            <person name="Sisk P."/>
            <person name="Sykes S."/>
            <person name="Wortman J."/>
            <person name="Nusbaum C."/>
            <person name="Birren B."/>
        </authorList>
    </citation>
    <scope>NUCLEOTIDE SEQUENCE [LARGE SCALE GENOMIC DNA]</scope>
    <source>
        <strain evidence="8 9">7G8</strain>
    </source>
</reference>
<dbReference type="GO" id="GO:0003700">
    <property type="term" value="F:DNA-binding transcription factor activity"/>
    <property type="evidence" value="ECO:0007669"/>
    <property type="project" value="InterPro"/>
</dbReference>
<comment type="subcellular location">
    <subcellularLocation>
        <location evidence="1">Nucleus</location>
    </subcellularLocation>
</comment>
<dbReference type="InterPro" id="IPR001471">
    <property type="entry name" value="AP2/ERF_dom"/>
</dbReference>
<dbReference type="Gene3D" id="1.20.5.2050">
    <property type="match status" value="1"/>
</dbReference>
<gene>
    <name evidence="8" type="ORF">PFBG_05736</name>
</gene>
<feature type="region of interest" description="Disordered" evidence="6">
    <location>
        <begin position="26"/>
        <end position="50"/>
    </location>
</feature>